<evidence type="ECO:0000259" key="4">
    <source>
        <dbReference type="Pfam" id="PF02576"/>
    </source>
</evidence>
<dbReference type="Pfam" id="PF02576">
    <property type="entry name" value="RimP_N"/>
    <property type="match status" value="1"/>
</dbReference>
<accession>A0A1H6QRK4</accession>
<proteinExistence type="inferred from homology"/>
<evidence type="ECO:0000313" key="6">
    <source>
        <dbReference type="EMBL" id="SEI44636.1"/>
    </source>
</evidence>
<feature type="domain" description="Ribosome maturation factor RimP C-terminal" evidence="5">
    <location>
        <begin position="86"/>
        <end position="151"/>
    </location>
</feature>
<comment type="function">
    <text evidence="3">Required for maturation of 30S ribosomal subunits.</text>
</comment>
<keyword evidence="7" id="KW-1185">Reference proteome</keyword>
<dbReference type="FunFam" id="3.30.300.70:FF:000001">
    <property type="entry name" value="Ribosome maturation factor RimP"/>
    <property type="match status" value="1"/>
</dbReference>
<sequence length="153" mass="17373">MATQDSSLNKIIQPLVEAMGFELWGLDFLAKGKQPLLRIYIEHPEGISVEDCADVSRQVGSALDVEDVIPGQYTLEVSSPGMDRPIFTLEQYSKLIGYQAQVRLRMAFEGRRKFAGWIKGIENGEVILQVEDQEYCFPFESIDKARILPRFDD</sequence>
<dbReference type="GO" id="GO:0006412">
    <property type="term" value="P:translation"/>
    <property type="evidence" value="ECO:0007669"/>
    <property type="project" value="TreeGrafter"/>
</dbReference>
<evidence type="ECO:0000256" key="2">
    <source>
        <dbReference type="ARBA" id="ARBA00022517"/>
    </source>
</evidence>
<evidence type="ECO:0000259" key="5">
    <source>
        <dbReference type="Pfam" id="PF17384"/>
    </source>
</evidence>
<reference evidence="7" key="1">
    <citation type="submission" date="2016-10" db="EMBL/GenBank/DDBJ databases">
        <authorList>
            <person name="Varghese N."/>
            <person name="Submissions S."/>
        </authorList>
    </citation>
    <scope>NUCLEOTIDE SEQUENCE [LARGE SCALE GENOMIC DNA]</scope>
    <source>
        <strain evidence="7">DSM 7165</strain>
    </source>
</reference>
<dbReference type="InterPro" id="IPR003728">
    <property type="entry name" value="Ribosome_maturation_RimP"/>
</dbReference>
<dbReference type="NCBIfam" id="NF000927">
    <property type="entry name" value="PRK00092.1-1"/>
    <property type="match status" value="1"/>
</dbReference>
<name>A0A1H6QRK4_9GAMM</name>
<feature type="domain" description="Ribosome maturation factor RimP N-terminal" evidence="4">
    <location>
        <begin position="11"/>
        <end position="83"/>
    </location>
</feature>
<dbReference type="SUPFAM" id="SSF75420">
    <property type="entry name" value="YhbC-like, N-terminal domain"/>
    <property type="match status" value="1"/>
</dbReference>
<keyword evidence="2 3" id="KW-0690">Ribosome biogenesis</keyword>
<dbReference type="Gene3D" id="3.30.300.70">
    <property type="entry name" value="RimP-like superfamily, N-terminal"/>
    <property type="match status" value="1"/>
</dbReference>
<dbReference type="STRING" id="64971.SAMN05421831_10220"/>
<dbReference type="GO" id="GO:0005829">
    <property type="term" value="C:cytosol"/>
    <property type="evidence" value="ECO:0007669"/>
    <property type="project" value="TreeGrafter"/>
</dbReference>
<gene>
    <name evidence="3" type="primary">rimP</name>
    <name evidence="6" type="ORF">SAMN05421831_10220</name>
</gene>
<comment type="subcellular location">
    <subcellularLocation>
        <location evidence="3">Cytoplasm</location>
    </subcellularLocation>
</comment>
<dbReference type="Pfam" id="PF17384">
    <property type="entry name" value="DUF150_C"/>
    <property type="match status" value="1"/>
</dbReference>
<evidence type="ECO:0000256" key="1">
    <source>
        <dbReference type="ARBA" id="ARBA00022490"/>
    </source>
</evidence>
<dbReference type="CDD" id="cd01734">
    <property type="entry name" value="YlxS_C"/>
    <property type="match status" value="1"/>
</dbReference>
<dbReference type="InterPro" id="IPR028998">
    <property type="entry name" value="RimP_C"/>
</dbReference>
<dbReference type="InterPro" id="IPR036847">
    <property type="entry name" value="RimP_C_sf"/>
</dbReference>
<protein>
    <recommendedName>
        <fullName evidence="3">Ribosome maturation factor RimP</fullName>
    </recommendedName>
</protein>
<dbReference type="InterPro" id="IPR035956">
    <property type="entry name" value="RimP_N_sf"/>
</dbReference>
<evidence type="ECO:0000256" key="3">
    <source>
        <dbReference type="HAMAP-Rule" id="MF_01077"/>
    </source>
</evidence>
<dbReference type="OrthoDB" id="9805006at2"/>
<dbReference type="EMBL" id="FNYH01000002">
    <property type="protein sequence ID" value="SEI44636.1"/>
    <property type="molecule type" value="Genomic_DNA"/>
</dbReference>
<dbReference type="Gene3D" id="2.30.30.180">
    <property type="entry name" value="Ribosome maturation factor RimP, C-terminal domain"/>
    <property type="match status" value="1"/>
</dbReference>
<dbReference type="SUPFAM" id="SSF74942">
    <property type="entry name" value="YhbC-like, C-terminal domain"/>
    <property type="match status" value="1"/>
</dbReference>
<dbReference type="PANTHER" id="PTHR33867">
    <property type="entry name" value="RIBOSOME MATURATION FACTOR RIMP"/>
    <property type="match status" value="1"/>
</dbReference>
<dbReference type="PANTHER" id="PTHR33867:SF1">
    <property type="entry name" value="RIBOSOME MATURATION FACTOR RIMP"/>
    <property type="match status" value="1"/>
</dbReference>
<comment type="similarity">
    <text evidence="3">Belongs to the RimP family.</text>
</comment>
<dbReference type="HAMAP" id="MF_01077">
    <property type="entry name" value="RimP"/>
    <property type="match status" value="1"/>
</dbReference>
<dbReference type="Proteomes" id="UP000242999">
    <property type="component" value="Unassembled WGS sequence"/>
</dbReference>
<dbReference type="InterPro" id="IPR028989">
    <property type="entry name" value="RimP_N"/>
</dbReference>
<keyword evidence="1 3" id="KW-0963">Cytoplasm</keyword>
<dbReference type="RefSeq" id="WP_093308378.1">
    <property type="nucleotide sequence ID" value="NZ_FNYH01000002.1"/>
</dbReference>
<organism evidence="6 7">
    <name type="scientific">Allopseudospirillum japonicum</name>
    <dbReference type="NCBI Taxonomy" id="64971"/>
    <lineage>
        <taxon>Bacteria</taxon>
        <taxon>Pseudomonadati</taxon>
        <taxon>Pseudomonadota</taxon>
        <taxon>Gammaproteobacteria</taxon>
        <taxon>Oceanospirillales</taxon>
        <taxon>Oceanospirillaceae</taxon>
        <taxon>Allopseudospirillum</taxon>
    </lineage>
</organism>
<dbReference type="AlphaFoldDB" id="A0A1H6QRK4"/>
<dbReference type="GO" id="GO:0000028">
    <property type="term" value="P:ribosomal small subunit assembly"/>
    <property type="evidence" value="ECO:0007669"/>
    <property type="project" value="TreeGrafter"/>
</dbReference>
<evidence type="ECO:0000313" key="7">
    <source>
        <dbReference type="Proteomes" id="UP000242999"/>
    </source>
</evidence>